<dbReference type="Pfam" id="PF18265">
    <property type="entry name" value="Nas2_N"/>
    <property type="match status" value="1"/>
</dbReference>
<dbReference type="GO" id="GO:0070682">
    <property type="term" value="P:proteasome regulatory particle assembly"/>
    <property type="evidence" value="ECO:0007669"/>
    <property type="project" value="InterPro"/>
</dbReference>
<dbReference type="STRING" id="252740.A0A423W2R5"/>
<accession>A0A423W2R5</accession>
<feature type="domain" description="PDZ" evidence="5">
    <location>
        <begin position="159"/>
        <end position="214"/>
    </location>
</feature>
<dbReference type="GO" id="GO:0005634">
    <property type="term" value="C:nucleus"/>
    <property type="evidence" value="ECO:0007669"/>
    <property type="project" value="TreeGrafter"/>
</dbReference>
<dbReference type="Gene3D" id="2.30.42.10">
    <property type="match status" value="1"/>
</dbReference>
<dbReference type="InterPro" id="IPR035269">
    <property type="entry name" value="PSMD9"/>
</dbReference>
<dbReference type="FunFam" id="2.30.42.10:FF:000107">
    <property type="entry name" value="26S proteasome non-ATPase regulatory subunit 9"/>
    <property type="match status" value="1"/>
</dbReference>
<dbReference type="AlphaFoldDB" id="A0A423W2R5"/>
<dbReference type="InterPro" id="IPR041489">
    <property type="entry name" value="PDZ_6"/>
</dbReference>
<dbReference type="SUPFAM" id="SSF50156">
    <property type="entry name" value="PDZ domain-like"/>
    <property type="match status" value="1"/>
</dbReference>
<dbReference type="EMBL" id="LJZO01000016">
    <property type="protein sequence ID" value="ROV97610.1"/>
    <property type="molecule type" value="Genomic_DNA"/>
</dbReference>
<comment type="similarity">
    <text evidence="1">Belongs to the proteasome subunit p27 family.</text>
</comment>
<proteinExistence type="inferred from homology"/>
<evidence type="ECO:0000313" key="8">
    <source>
        <dbReference type="Proteomes" id="UP000284375"/>
    </source>
</evidence>
<evidence type="ECO:0000256" key="4">
    <source>
        <dbReference type="SAM" id="MobiDB-lite"/>
    </source>
</evidence>
<dbReference type="Pfam" id="PF17820">
    <property type="entry name" value="PDZ_6"/>
    <property type="match status" value="1"/>
</dbReference>
<dbReference type="PANTHER" id="PTHR12651">
    <property type="entry name" value="26S PROTEASOME NON-ATPASE REGULATORY SUBUNIT 9"/>
    <property type="match status" value="1"/>
</dbReference>
<feature type="region of interest" description="Disordered" evidence="4">
    <location>
        <begin position="1"/>
        <end position="29"/>
    </location>
</feature>
<evidence type="ECO:0000259" key="6">
    <source>
        <dbReference type="Pfam" id="PF18265"/>
    </source>
</evidence>
<gene>
    <name evidence="7" type="ORF">VSDG_04532</name>
</gene>
<organism evidence="7 8">
    <name type="scientific">Cytospora chrysosperma</name>
    <name type="common">Cytospora canker fungus</name>
    <name type="synonym">Sphaeria chrysosperma</name>
    <dbReference type="NCBI Taxonomy" id="252740"/>
    <lineage>
        <taxon>Eukaryota</taxon>
        <taxon>Fungi</taxon>
        <taxon>Dikarya</taxon>
        <taxon>Ascomycota</taxon>
        <taxon>Pezizomycotina</taxon>
        <taxon>Sordariomycetes</taxon>
        <taxon>Sordariomycetidae</taxon>
        <taxon>Diaporthales</taxon>
        <taxon>Cytosporaceae</taxon>
        <taxon>Cytospora</taxon>
    </lineage>
</organism>
<reference evidence="7 8" key="1">
    <citation type="submission" date="2015-09" db="EMBL/GenBank/DDBJ databases">
        <title>Host preference determinants of Valsa canker pathogens revealed by comparative genomics.</title>
        <authorList>
            <person name="Yin Z."/>
            <person name="Huang L."/>
        </authorList>
    </citation>
    <scope>NUCLEOTIDE SEQUENCE [LARGE SCALE GENOMIC DNA]</scope>
    <source>
        <strain evidence="7 8">YSFL</strain>
    </source>
</reference>
<dbReference type="InterPro" id="IPR040815">
    <property type="entry name" value="Nas2_N"/>
</dbReference>
<sequence>MGLPLNRMNNLHAPTIPSGPTTARPANGGPAHLTFAELQRRKENMEEELKALSSVLDSHGVDMNTSLLTADGFPRSDLDVAQIRTTRARIIHLRNDYKDLMGKIEKHLHEHFASLMANATDDDDLPTTAGGGSSNNNASQDPALRDYAPERLDEPFARVNTVAPGSPADAAGLQPGDLIRNFGYVNASNHDGLKKVAECVQGSEGRDVAVKVSRPGAAPSQRELLLTLVPRSGWGGRGLLGCHVLPLS</sequence>
<keyword evidence="2" id="KW-0143">Chaperone</keyword>
<keyword evidence="8" id="KW-1185">Reference proteome</keyword>
<dbReference type="Proteomes" id="UP000284375">
    <property type="component" value="Unassembled WGS sequence"/>
</dbReference>
<name>A0A423W2R5_CYTCH</name>
<comment type="caution">
    <text evidence="7">The sequence shown here is derived from an EMBL/GenBank/DDBJ whole genome shotgun (WGS) entry which is preliminary data.</text>
</comment>
<dbReference type="PANTHER" id="PTHR12651:SF1">
    <property type="entry name" value="26S PROTEASOME NON-ATPASE REGULATORY SUBUNIT 9"/>
    <property type="match status" value="1"/>
</dbReference>
<evidence type="ECO:0000259" key="5">
    <source>
        <dbReference type="Pfam" id="PF17820"/>
    </source>
</evidence>
<feature type="region of interest" description="Disordered" evidence="4">
    <location>
        <begin position="123"/>
        <end position="143"/>
    </location>
</feature>
<protein>
    <recommendedName>
        <fullName evidence="3">Probable 26S proteasome regulatory subunit p27</fullName>
    </recommendedName>
</protein>
<evidence type="ECO:0000256" key="3">
    <source>
        <dbReference type="ARBA" id="ARBA00068021"/>
    </source>
</evidence>
<evidence type="ECO:0000256" key="1">
    <source>
        <dbReference type="ARBA" id="ARBA00005256"/>
    </source>
</evidence>
<feature type="domain" description="Nas2 N-terminal" evidence="6">
    <location>
        <begin position="36"/>
        <end position="113"/>
    </location>
</feature>
<dbReference type="GO" id="GO:0005737">
    <property type="term" value="C:cytoplasm"/>
    <property type="evidence" value="ECO:0007669"/>
    <property type="project" value="TreeGrafter"/>
</dbReference>
<evidence type="ECO:0000256" key="2">
    <source>
        <dbReference type="ARBA" id="ARBA00023186"/>
    </source>
</evidence>
<dbReference type="Gene3D" id="6.10.140.1710">
    <property type="match status" value="1"/>
</dbReference>
<dbReference type="InterPro" id="IPR036034">
    <property type="entry name" value="PDZ_sf"/>
</dbReference>
<dbReference type="OrthoDB" id="72325at2759"/>
<evidence type="ECO:0000313" key="7">
    <source>
        <dbReference type="EMBL" id="ROV97610.1"/>
    </source>
</evidence>